<evidence type="ECO:0000256" key="1">
    <source>
        <dbReference type="SAM" id="MobiDB-lite"/>
    </source>
</evidence>
<sequence length="53" mass="5549">MAARVELRQLHGVSSVAAAKNNSSNTDESGNIAKERGEEKGELGVSATSVRVH</sequence>
<name>A0A0J8BE15_BETVV</name>
<proteinExistence type="predicted"/>
<accession>A0A0J8BE15</accession>
<reference evidence="2 3" key="1">
    <citation type="journal article" date="2014" name="Nature">
        <title>The genome of the recently domesticated crop plant sugar beet (Beta vulgaris).</title>
        <authorList>
            <person name="Dohm J.C."/>
            <person name="Minoche A.E."/>
            <person name="Holtgrawe D."/>
            <person name="Capella-Gutierrez S."/>
            <person name="Zakrzewski F."/>
            <person name="Tafer H."/>
            <person name="Rupp O."/>
            <person name="Sorensen T.R."/>
            <person name="Stracke R."/>
            <person name="Reinhardt R."/>
            <person name="Goesmann A."/>
            <person name="Kraft T."/>
            <person name="Schulz B."/>
            <person name="Stadler P.F."/>
            <person name="Schmidt T."/>
            <person name="Gabaldon T."/>
            <person name="Lehrach H."/>
            <person name="Weisshaar B."/>
            <person name="Himmelbauer H."/>
        </authorList>
    </citation>
    <scope>NUCLEOTIDE SEQUENCE [LARGE SCALE GENOMIC DNA]</scope>
    <source>
        <tissue evidence="2">Taproot</tissue>
    </source>
</reference>
<gene>
    <name evidence="2" type="ORF">BVRB_1g022690</name>
</gene>
<dbReference type="EMBL" id="KQ090213">
    <property type="protein sequence ID" value="KMS99574.1"/>
    <property type="molecule type" value="Genomic_DNA"/>
</dbReference>
<dbReference type="Proteomes" id="UP000035740">
    <property type="component" value="Unassembled WGS sequence"/>
</dbReference>
<feature type="compositionally biased region" description="Basic and acidic residues" evidence="1">
    <location>
        <begin position="33"/>
        <end position="42"/>
    </location>
</feature>
<evidence type="ECO:0000313" key="2">
    <source>
        <dbReference type="EMBL" id="KMS99574.1"/>
    </source>
</evidence>
<dbReference type="Gramene" id="KMS99574">
    <property type="protein sequence ID" value="KMS99574"/>
    <property type="gene ID" value="BVRB_1g022690"/>
</dbReference>
<dbReference type="AlphaFoldDB" id="A0A0J8BE15"/>
<feature type="compositionally biased region" description="Low complexity" evidence="1">
    <location>
        <begin position="13"/>
        <end position="25"/>
    </location>
</feature>
<protein>
    <submittedName>
        <fullName evidence="2">Uncharacterized protein</fullName>
    </submittedName>
</protein>
<evidence type="ECO:0000313" key="3">
    <source>
        <dbReference type="Proteomes" id="UP000035740"/>
    </source>
</evidence>
<keyword evidence="3" id="KW-1185">Reference proteome</keyword>
<feature type="region of interest" description="Disordered" evidence="1">
    <location>
        <begin position="1"/>
        <end position="53"/>
    </location>
</feature>
<organism evidence="2 3">
    <name type="scientific">Beta vulgaris subsp. vulgaris</name>
    <name type="common">Beet</name>
    <dbReference type="NCBI Taxonomy" id="3555"/>
    <lineage>
        <taxon>Eukaryota</taxon>
        <taxon>Viridiplantae</taxon>
        <taxon>Streptophyta</taxon>
        <taxon>Embryophyta</taxon>
        <taxon>Tracheophyta</taxon>
        <taxon>Spermatophyta</taxon>
        <taxon>Magnoliopsida</taxon>
        <taxon>eudicotyledons</taxon>
        <taxon>Gunneridae</taxon>
        <taxon>Pentapetalae</taxon>
        <taxon>Caryophyllales</taxon>
        <taxon>Chenopodiaceae</taxon>
        <taxon>Betoideae</taxon>
        <taxon>Beta</taxon>
    </lineage>
</organism>